<dbReference type="Pfam" id="PF12974">
    <property type="entry name" value="Phosphonate-bd"/>
    <property type="match status" value="1"/>
</dbReference>
<reference evidence="3" key="1">
    <citation type="journal article" date="2019" name="Int. J. Syst. Evol. Microbiol.">
        <title>The Global Catalogue of Microorganisms (GCM) 10K type strain sequencing project: providing services to taxonomists for standard genome sequencing and annotation.</title>
        <authorList>
            <consortium name="The Broad Institute Genomics Platform"/>
            <consortium name="The Broad Institute Genome Sequencing Center for Infectious Disease"/>
            <person name="Wu L."/>
            <person name="Ma J."/>
        </authorList>
    </citation>
    <scope>NUCLEOTIDE SEQUENCE [LARGE SCALE GENOMIC DNA]</scope>
    <source>
        <strain evidence="3">KCTC 42953</strain>
    </source>
</reference>
<evidence type="ECO:0000313" key="2">
    <source>
        <dbReference type="EMBL" id="MFC3193868.1"/>
    </source>
</evidence>
<feature type="chain" id="PRO_5045455610" evidence="1">
    <location>
        <begin position="22"/>
        <end position="264"/>
    </location>
</feature>
<proteinExistence type="predicted"/>
<name>A0ABV7JCB8_9GAMM</name>
<dbReference type="EMBL" id="JBHRTS010000003">
    <property type="protein sequence ID" value="MFC3193868.1"/>
    <property type="molecule type" value="Genomic_DNA"/>
</dbReference>
<dbReference type="Gene3D" id="3.40.190.10">
    <property type="entry name" value="Periplasmic binding protein-like II"/>
    <property type="match status" value="1"/>
</dbReference>
<sequence>MKKTQICILAALFLFAQHALAQTVTLAVEAVYPKDQAEYVYEPLKNWLEKKTGLDVQIESADNYYFYWRAAKNNEPEFTLDASHIAAYRMQEKNYIPLARVQEDISYHLISNFEPAEGQTVAEFLVGNRVVTLPNPNMGSMLFDEWFTDLFLQPQKIVTALSWEDVIEQVFAQSADAAIIPSSLFDLYPNFATLQESKKIPGLTFLASPNTSPQLRESFKNAILSIGEDDESYDILAELNSDGFIEVDTEAYQGLAEYLTDLLY</sequence>
<dbReference type="Proteomes" id="UP001595533">
    <property type="component" value="Unassembled WGS sequence"/>
</dbReference>
<gene>
    <name evidence="2" type="ORF">ACFODZ_06420</name>
</gene>
<keyword evidence="1" id="KW-0732">Signal</keyword>
<evidence type="ECO:0000313" key="3">
    <source>
        <dbReference type="Proteomes" id="UP001595533"/>
    </source>
</evidence>
<dbReference type="PANTHER" id="PTHR35841">
    <property type="entry name" value="PHOSPHONATES-BINDING PERIPLASMIC PROTEIN"/>
    <property type="match status" value="1"/>
</dbReference>
<keyword evidence="3" id="KW-1185">Reference proteome</keyword>
<evidence type="ECO:0000256" key="1">
    <source>
        <dbReference type="SAM" id="SignalP"/>
    </source>
</evidence>
<dbReference type="SUPFAM" id="SSF53850">
    <property type="entry name" value="Periplasmic binding protein-like II"/>
    <property type="match status" value="1"/>
</dbReference>
<accession>A0ABV7JCB8</accession>
<comment type="caution">
    <text evidence="2">The sequence shown here is derived from an EMBL/GenBank/DDBJ whole genome shotgun (WGS) entry which is preliminary data.</text>
</comment>
<dbReference type="PANTHER" id="PTHR35841:SF1">
    <property type="entry name" value="PHOSPHONATES-BINDING PERIPLASMIC PROTEIN"/>
    <property type="match status" value="1"/>
</dbReference>
<organism evidence="2 3">
    <name type="scientific">Marinicella sediminis</name>
    <dbReference type="NCBI Taxonomy" id="1792834"/>
    <lineage>
        <taxon>Bacteria</taxon>
        <taxon>Pseudomonadati</taxon>
        <taxon>Pseudomonadota</taxon>
        <taxon>Gammaproteobacteria</taxon>
        <taxon>Lysobacterales</taxon>
        <taxon>Marinicellaceae</taxon>
        <taxon>Marinicella</taxon>
    </lineage>
</organism>
<dbReference type="RefSeq" id="WP_157892803.1">
    <property type="nucleotide sequence ID" value="NZ_JBHRTS010000003.1"/>
</dbReference>
<feature type="signal peptide" evidence="1">
    <location>
        <begin position="1"/>
        <end position="21"/>
    </location>
</feature>
<protein>
    <submittedName>
        <fullName evidence="2">Phosphate/phosphite/phosphonate ABC transporter substrate-binding protein</fullName>
    </submittedName>
</protein>